<reference evidence="5" key="2">
    <citation type="submission" date="2025-08" db="UniProtKB">
        <authorList>
            <consortium name="RefSeq"/>
        </authorList>
    </citation>
    <scope>IDENTIFICATION</scope>
    <source>
        <tissue evidence="5">Seedling</tissue>
    </source>
</reference>
<gene>
    <name evidence="5" type="primary">LOC132800383</name>
</gene>
<proteinExistence type="inferred from homology"/>
<dbReference type="SUPFAM" id="SSF82153">
    <property type="entry name" value="FAS1 domain"/>
    <property type="match status" value="1"/>
</dbReference>
<sequence>MASHGYNLFMLIFLVLIVPPLSESKLRSQQLITSGSSGSSSNSGVNHTDFEWAIKDMRSKSYHGFAILLQMLNRTNGGLTFFLPGDSDLSEFPIAPNHLETFLMSHAIPMPLLFNDLVHFPNGTLVPSAYPNRMIRIHNHGRSGFFVNNARIVAPNVCMNSLIKCHGIDAIIDYA</sequence>
<dbReference type="InterPro" id="IPR036378">
    <property type="entry name" value="FAS1_dom_sf"/>
</dbReference>
<dbReference type="PANTHER" id="PTHR36069:SF3">
    <property type="entry name" value="FAS1 DOMAIN-CONTAINING PROTEIN"/>
    <property type="match status" value="1"/>
</dbReference>
<keyword evidence="4" id="KW-1185">Reference proteome</keyword>
<accession>A0ABM3ZZK6</accession>
<dbReference type="RefSeq" id="XP_060669921.1">
    <property type="nucleotide sequence ID" value="XM_060813938.1"/>
</dbReference>
<dbReference type="PANTHER" id="PTHR36069">
    <property type="entry name" value="EXPRESSED PROTEIN-RELATED"/>
    <property type="match status" value="1"/>
</dbReference>
<organism evidence="4 5">
    <name type="scientific">Ziziphus jujuba</name>
    <name type="common">Chinese jujube</name>
    <name type="synonym">Ziziphus sativa</name>
    <dbReference type="NCBI Taxonomy" id="326968"/>
    <lineage>
        <taxon>Eukaryota</taxon>
        <taxon>Viridiplantae</taxon>
        <taxon>Streptophyta</taxon>
        <taxon>Embryophyta</taxon>
        <taxon>Tracheophyta</taxon>
        <taxon>Spermatophyta</taxon>
        <taxon>Magnoliopsida</taxon>
        <taxon>eudicotyledons</taxon>
        <taxon>Gunneridae</taxon>
        <taxon>Pentapetalae</taxon>
        <taxon>rosids</taxon>
        <taxon>fabids</taxon>
        <taxon>Rosales</taxon>
        <taxon>Rhamnaceae</taxon>
        <taxon>Paliureae</taxon>
        <taxon>Ziziphus</taxon>
    </lineage>
</organism>
<dbReference type="Proteomes" id="UP001652623">
    <property type="component" value="Chromosome 1"/>
</dbReference>
<evidence type="ECO:0000256" key="2">
    <source>
        <dbReference type="SAM" id="SignalP"/>
    </source>
</evidence>
<dbReference type="InterPro" id="IPR053339">
    <property type="entry name" value="FAS1_domain_protein"/>
</dbReference>
<keyword evidence="2" id="KW-0732">Signal</keyword>
<feature type="chain" id="PRO_5046413190" evidence="2">
    <location>
        <begin position="25"/>
        <end position="175"/>
    </location>
</feature>
<evidence type="ECO:0000256" key="1">
    <source>
        <dbReference type="ARBA" id="ARBA00007843"/>
    </source>
</evidence>
<dbReference type="Pfam" id="PF02469">
    <property type="entry name" value="Fasciclin"/>
    <property type="match status" value="1"/>
</dbReference>
<protein>
    <submittedName>
        <fullName evidence="5">Uncharacterized protein LOC132800383</fullName>
    </submittedName>
</protein>
<dbReference type="GeneID" id="132800383"/>
<evidence type="ECO:0000259" key="3">
    <source>
        <dbReference type="SMART" id="SM00554"/>
    </source>
</evidence>
<dbReference type="InterPro" id="IPR000782">
    <property type="entry name" value="FAS1_domain"/>
</dbReference>
<feature type="signal peptide" evidence="2">
    <location>
        <begin position="1"/>
        <end position="24"/>
    </location>
</feature>
<reference evidence="4" key="1">
    <citation type="submission" date="2025-05" db="UniProtKB">
        <authorList>
            <consortium name="RefSeq"/>
        </authorList>
    </citation>
    <scope>NUCLEOTIDE SEQUENCE [LARGE SCALE GENOMIC DNA]</scope>
</reference>
<name>A0ABM3ZZK6_ZIZJJ</name>
<dbReference type="Gene3D" id="2.30.180.10">
    <property type="entry name" value="FAS1 domain"/>
    <property type="match status" value="1"/>
</dbReference>
<evidence type="ECO:0000313" key="4">
    <source>
        <dbReference type="Proteomes" id="UP001652623"/>
    </source>
</evidence>
<dbReference type="SMART" id="SM00554">
    <property type="entry name" value="FAS1"/>
    <property type="match status" value="1"/>
</dbReference>
<evidence type="ECO:0000313" key="5">
    <source>
        <dbReference type="RefSeq" id="XP_060669921.1"/>
    </source>
</evidence>
<feature type="domain" description="FAS1" evidence="3">
    <location>
        <begin position="80"/>
        <end position="175"/>
    </location>
</feature>
<comment type="similarity">
    <text evidence="1">Belongs to the fasciclin-like AGP family.</text>
</comment>